<keyword evidence="1" id="KW-0614">Plasmid</keyword>
<proteinExistence type="predicted"/>
<sequence length="219" mass="25543">MNKNLQLPRSFTGIAFISLTIATLLTSIGVKAQESVNTNQTEKKIVINSSSKLKLSRVNSSQAIPNVKEQIQTRDFKIAQRDYRGLINILIRALENARVEIRDYALTTAREISPNNVRWNDAVPEIVWNEGEPFLRVTLYGKVKVKILRDKNVRLTLNFQPDDELNFRYLAPHQLHISRCRIRCKKKRKKFNRELTQILEERRDRMEEAINTRVDEILS</sequence>
<protein>
    <submittedName>
        <fullName evidence="1">Uncharacterized protein</fullName>
    </submittedName>
</protein>
<gene>
    <name evidence="1" type="ORF">NIES267_71910</name>
</gene>
<reference evidence="1 2" key="1">
    <citation type="submission" date="2017-06" db="EMBL/GenBank/DDBJ databases">
        <title>Genome sequencing of cyanobaciteial culture collection at National Institute for Environmental Studies (NIES).</title>
        <authorList>
            <person name="Hirose Y."/>
            <person name="Shimura Y."/>
            <person name="Fujisawa T."/>
            <person name="Nakamura Y."/>
            <person name="Kawachi M."/>
        </authorList>
    </citation>
    <scope>NUCLEOTIDE SEQUENCE [LARGE SCALE GENOMIC DNA]</scope>
    <source>
        <strain evidence="1 2">NIES-267</strain>
        <plasmid evidence="2">Plasmid1 dna</plasmid>
    </source>
</reference>
<dbReference type="Proteomes" id="UP000218418">
    <property type="component" value="Plasmid plasmid1"/>
</dbReference>
<evidence type="ECO:0000313" key="1">
    <source>
        <dbReference type="EMBL" id="BAY87667.1"/>
    </source>
</evidence>
<keyword evidence="2" id="KW-1185">Reference proteome</keyword>
<organism evidence="1 2">
    <name type="scientific">Calothrix parasitica NIES-267</name>
    <dbReference type="NCBI Taxonomy" id="1973488"/>
    <lineage>
        <taxon>Bacteria</taxon>
        <taxon>Bacillati</taxon>
        <taxon>Cyanobacteriota</taxon>
        <taxon>Cyanophyceae</taxon>
        <taxon>Nostocales</taxon>
        <taxon>Calotrichaceae</taxon>
        <taxon>Calothrix</taxon>
    </lineage>
</organism>
<evidence type="ECO:0000313" key="2">
    <source>
        <dbReference type="Proteomes" id="UP000218418"/>
    </source>
</evidence>
<dbReference type="EMBL" id="AP018228">
    <property type="protein sequence ID" value="BAY87667.1"/>
    <property type="molecule type" value="Genomic_DNA"/>
</dbReference>
<name>A0A1Z4M2H5_9CYAN</name>
<accession>A0A1Z4M2H5</accession>
<geneLocation type="plasmid" evidence="2">
    <name>Plasmid1 dna</name>
</geneLocation>
<dbReference type="AlphaFoldDB" id="A0A1Z4M2H5"/>